<keyword evidence="2" id="KW-0805">Transcription regulation</keyword>
<sequence length="205" mass="23215">MPKLVDHDQRREELVRAVWEVISRDGIEGATVRKVAEEAGVSVGGLRHYFDSQRGLLLFAAQAIARNVGARVLAHVRRDGLAGPERARLMLEEFLPLDAWRRVELDVWLACLVRSRVDPSMAELRETSWVGERHVCRLAVAYCRDARPPEDIRAPLGDARLERWAARLHVYVDGLTLQAGMFPEQLPAEEVRRGLRRELELVVAG</sequence>
<keyword evidence="4" id="KW-0804">Transcription</keyword>
<dbReference type="InterPro" id="IPR023772">
    <property type="entry name" value="DNA-bd_HTH_TetR-type_CS"/>
</dbReference>
<evidence type="ECO:0000256" key="5">
    <source>
        <dbReference type="PROSITE-ProRule" id="PRU00335"/>
    </source>
</evidence>
<dbReference type="GO" id="GO:0003700">
    <property type="term" value="F:DNA-binding transcription factor activity"/>
    <property type="evidence" value="ECO:0007669"/>
    <property type="project" value="TreeGrafter"/>
</dbReference>
<dbReference type="InterPro" id="IPR050109">
    <property type="entry name" value="HTH-type_TetR-like_transc_reg"/>
</dbReference>
<proteinExistence type="predicted"/>
<dbReference type="InterPro" id="IPR039538">
    <property type="entry name" value="BetI_C"/>
</dbReference>
<name>A0A853A8G9_9ACTN</name>
<feature type="DNA-binding region" description="H-T-H motif" evidence="5">
    <location>
        <begin position="31"/>
        <end position="50"/>
    </location>
</feature>
<evidence type="ECO:0000313" key="7">
    <source>
        <dbReference type="EMBL" id="NYI06828.1"/>
    </source>
</evidence>
<dbReference type="InterPro" id="IPR009057">
    <property type="entry name" value="Homeodomain-like_sf"/>
</dbReference>
<keyword evidence="1" id="KW-0678">Repressor</keyword>
<organism evidence="7 8">
    <name type="scientific">Allostreptomyces psammosilenae</name>
    <dbReference type="NCBI Taxonomy" id="1892865"/>
    <lineage>
        <taxon>Bacteria</taxon>
        <taxon>Bacillati</taxon>
        <taxon>Actinomycetota</taxon>
        <taxon>Actinomycetes</taxon>
        <taxon>Kitasatosporales</taxon>
        <taxon>Streptomycetaceae</taxon>
        <taxon>Allostreptomyces</taxon>
    </lineage>
</organism>
<protein>
    <submittedName>
        <fullName evidence="7">AcrR family transcriptional regulator</fullName>
    </submittedName>
</protein>
<dbReference type="PROSITE" id="PS50977">
    <property type="entry name" value="HTH_TETR_2"/>
    <property type="match status" value="1"/>
</dbReference>
<evidence type="ECO:0000256" key="4">
    <source>
        <dbReference type="ARBA" id="ARBA00023163"/>
    </source>
</evidence>
<feature type="domain" description="HTH tetR-type" evidence="6">
    <location>
        <begin position="8"/>
        <end position="68"/>
    </location>
</feature>
<dbReference type="AlphaFoldDB" id="A0A853A8G9"/>
<evidence type="ECO:0000313" key="8">
    <source>
        <dbReference type="Proteomes" id="UP000567795"/>
    </source>
</evidence>
<dbReference type="Pfam" id="PF13977">
    <property type="entry name" value="TetR_C_6"/>
    <property type="match status" value="1"/>
</dbReference>
<dbReference type="GO" id="GO:0000976">
    <property type="term" value="F:transcription cis-regulatory region binding"/>
    <property type="evidence" value="ECO:0007669"/>
    <property type="project" value="TreeGrafter"/>
</dbReference>
<comment type="caution">
    <text evidence="7">The sequence shown here is derived from an EMBL/GenBank/DDBJ whole genome shotgun (WGS) entry which is preliminary data.</text>
</comment>
<dbReference type="Proteomes" id="UP000567795">
    <property type="component" value="Unassembled WGS sequence"/>
</dbReference>
<reference evidence="7 8" key="1">
    <citation type="submission" date="2020-07" db="EMBL/GenBank/DDBJ databases">
        <title>Sequencing the genomes of 1000 actinobacteria strains.</title>
        <authorList>
            <person name="Klenk H.-P."/>
        </authorList>
    </citation>
    <scope>NUCLEOTIDE SEQUENCE [LARGE SCALE GENOMIC DNA]</scope>
    <source>
        <strain evidence="7 8">DSM 42178</strain>
    </source>
</reference>
<dbReference type="Pfam" id="PF00440">
    <property type="entry name" value="TetR_N"/>
    <property type="match status" value="1"/>
</dbReference>
<evidence type="ECO:0000256" key="1">
    <source>
        <dbReference type="ARBA" id="ARBA00022491"/>
    </source>
</evidence>
<evidence type="ECO:0000256" key="2">
    <source>
        <dbReference type="ARBA" id="ARBA00023015"/>
    </source>
</evidence>
<dbReference type="InterPro" id="IPR036271">
    <property type="entry name" value="Tet_transcr_reg_TetR-rel_C_sf"/>
</dbReference>
<dbReference type="InterPro" id="IPR001647">
    <property type="entry name" value="HTH_TetR"/>
</dbReference>
<evidence type="ECO:0000259" key="6">
    <source>
        <dbReference type="PROSITE" id="PS50977"/>
    </source>
</evidence>
<dbReference type="SUPFAM" id="SSF46689">
    <property type="entry name" value="Homeodomain-like"/>
    <property type="match status" value="1"/>
</dbReference>
<keyword evidence="8" id="KW-1185">Reference proteome</keyword>
<accession>A0A853A8G9</accession>
<dbReference type="PANTHER" id="PTHR30055:SF228">
    <property type="entry name" value="TRANSCRIPTIONAL REGULATOR-RELATED"/>
    <property type="match status" value="1"/>
</dbReference>
<dbReference type="RefSeq" id="WP_179815347.1">
    <property type="nucleotide sequence ID" value="NZ_JACBZD010000001.1"/>
</dbReference>
<dbReference type="SUPFAM" id="SSF48498">
    <property type="entry name" value="Tetracyclin repressor-like, C-terminal domain"/>
    <property type="match status" value="1"/>
</dbReference>
<keyword evidence="3 5" id="KW-0238">DNA-binding</keyword>
<dbReference type="EMBL" id="JACBZD010000001">
    <property type="protein sequence ID" value="NYI06828.1"/>
    <property type="molecule type" value="Genomic_DNA"/>
</dbReference>
<dbReference type="PANTHER" id="PTHR30055">
    <property type="entry name" value="HTH-TYPE TRANSCRIPTIONAL REGULATOR RUTR"/>
    <property type="match status" value="1"/>
</dbReference>
<dbReference type="Gene3D" id="1.10.357.10">
    <property type="entry name" value="Tetracycline Repressor, domain 2"/>
    <property type="match status" value="1"/>
</dbReference>
<dbReference type="PROSITE" id="PS01081">
    <property type="entry name" value="HTH_TETR_1"/>
    <property type="match status" value="1"/>
</dbReference>
<evidence type="ECO:0000256" key="3">
    <source>
        <dbReference type="ARBA" id="ARBA00023125"/>
    </source>
</evidence>
<gene>
    <name evidence="7" type="ORF">FHU37_003771</name>
</gene>